<evidence type="ECO:0000256" key="4">
    <source>
        <dbReference type="ARBA" id="ARBA00023136"/>
    </source>
</evidence>
<dbReference type="Gene3D" id="1.25.40.390">
    <property type="match status" value="1"/>
</dbReference>
<dbReference type="EMBL" id="SZQL01000001">
    <property type="protein sequence ID" value="TKK71899.1"/>
    <property type="molecule type" value="Genomic_DNA"/>
</dbReference>
<evidence type="ECO:0000256" key="6">
    <source>
        <dbReference type="SAM" id="SignalP"/>
    </source>
</evidence>
<dbReference type="RefSeq" id="WP_137260139.1">
    <property type="nucleotide sequence ID" value="NZ_SZQL01000001.1"/>
</dbReference>
<gene>
    <name evidence="9" type="ORF">FC093_02465</name>
</gene>
<keyword evidence="3 6" id="KW-0732">Signal</keyword>
<dbReference type="AlphaFoldDB" id="A0A4U3LAZ3"/>
<evidence type="ECO:0000256" key="3">
    <source>
        <dbReference type="ARBA" id="ARBA00022729"/>
    </source>
</evidence>
<evidence type="ECO:0000259" key="8">
    <source>
        <dbReference type="Pfam" id="PF14322"/>
    </source>
</evidence>
<dbReference type="InterPro" id="IPR011990">
    <property type="entry name" value="TPR-like_helical_dom_sf"/>
</dbReference>
<organism evidence="9 10">
    <name type="scientific">Ilyomonas limi</name>
    <dbReference type="NCBI Taxonomy" id="2575867"/>
    <lineage>
        <taxon>Bacteria</taxon>
        <taxon>Pseudomonadati</taxon>
        <taxon>Bacteroidota</taxon>
        <taxon>Chitinophagia</taxon>
        <taxon>Chitinophagales</taxon>
        <taxon>Chitinophagaceae</taxon>
        <taxon>Ilyomonas</taxon>
    </lineage>
</organism>
<feature type="signal peptide" evidence="6">
    <location>
        <begin position="1"/>
        <end position="20"/>
    </location>
</feature>
<dbReference type="SUPFAM" id="SSF48452">
    <property type="entry name" value="TPR-like"/>
    <property type="match status" value="1"/>
</dbReference>
<evidence type="ECO:0000259" key="7">
    <source>
        <dbReference type="Pfam" id="PF07980"/>
    </source>
</evidence>
<reference evidence="9 10" key="1">
    <citation type="submission" date="2019-05" db="EMBL/GenBank/DDBJ databases">
        <title>Panacibacter sp. strain 17mud1-8 Genome sequencing and assembly.</title>
        <authorList>
            <person name="Chhetri G."/>
        </authorList>
    </citation>
    <scope>NUCLEOTIDE SEQUENCE [LARGE SCALE GENOMIC DNA]</scope>
    <source>
        <strain evidence="9 10">17mud1-8</strain>
    </source>
</reference>
<dbReference type="Pfam" id="PF14322">
    <property type="entry name" value="SusD-like_3"/>
    <property type="match status" value="1"/>
</dbReference>
<dbReference type="GO" id="GO:0009279">
    <property type="term" value="C:cell outer membrane"/>
    <property type="evidence" value="ECO:0007669"/>
    <property type="project" value="UniProtKB-SubCell"/>
</dbReference>
<dbReference type="Proteomes" id="UP000305848">
    <property type="component" value="Unassembled WGS sequence"/>
</dbReference>
<evidence type="ECO:0000256" key="5">
    <source>
        <dbReference type="ARBA" id="ARBA00023237"/>
    </source>
</evidence>
<comment type="similarity">
    <text evidence="2">Belongs to the SusD family.</text>
</comment>
<evidence type="ECO:0000313" key="10">
    <source>
        <dbReference type="Proteomes" id="UP000305848"/>
    </source>
</evidence>
<proteinExistence type="inferred from homology"/>
<dbReference type="InterPro" id="IPR033985">
    <property type="entry name" value="SusD-like_N"/>
</dbReference>
<evidence type="ECO:0000256" key="1">
    <source>
        <dbReference type="ARBA" id="ARBA00004442"/>
    </source>
</evidence>
<dbReference type="Pfam" id="PF07980">
    <property type="entry name" value="SusD_RagB"/>
    <property type="match status" value="1"/>
</dbReference>
<comment type="caution">
    <text evidence="9">The sequence shown here is derived from an EMBL/GenBank/DDBJ whole genome shotgun (WGS) entry which is preliminary data.</text>
</comment>
<feature type="domain" description="RagB/SusD" evidence="7">
    <location>
        <begin position="308"/>
        <end position="605"/>
    </location>
</feature>
<dbReference type="InterPro" id="IPR012944">
    <property type="entry name" value="SusD_RagB_dom"/>
</dbReference>
<feature type="chain" id="PRO_5020938141" evidence="6">
    <location>
        <begin position="21"/>
        <end position="620"/>
    </location>
</feature>
<dbReference type="OrthoDB" id="5694214at2"/>
<dbReference type="PROSITE" id="PS51257">
    <property type="entry name" value="PROKAR_LIPOPROTEIN"/>
    <property type="match status" value="1"/>
</dbReference>
<protein>
    <submittedName>
        <fullName evidence="9">RagB/SusD family nutrient uptake outer membrane protein</fullName>
    </submittedName>
</protein>
<keyword evidence="10" id="KW-1185">Reference proteome</keyword>
<feature type="domain" description="SusD-like N-terminal" evidence="8">
    <location>
        <begin position="90"/>
        <end position="239"/>
    </location>
</feature>
<accession>A0A4U3LAZ3</accession>
<comment type="subcellular location">
    <subcellularLocation>
        <location evidence="1">Cell outer membrane</location>
    </subcellularLocation>
</comment>
<name>A0A4U3LAZ3_9BACT</name>
<keyword evidence="4" id="KW-0472">Membrane</keyword>
<keyword evidence="5" id="KW-0998">Cell outer membrane</keyword>
<evidence type="ECO:0000256" key="2">
    <source>
        <dbReference type="ARBA" id="ARBA00006275"/>
    </source>
</evidence>
<evidence type="ECO:0000313" key="9">
    <source>
        <dbReference type="EMBL" id="TKK71899.1"/>
    </source>
</evidence>
<sequence>MKTINKKLIYRLAMTLMVIAAGTACKRTWLEPKPLSIYTPDIAYNTPEALQDALVACERNLRYDWYGDGAPIITQEIFSDVAVEGTTDKSGPAQNMNIQITPDAITASNDNADHNRIYWFWEQSFYRLKYANTVLAYIDVPKWDTTDATQRAQRNALIGSAYFFRAYTYYVLCNSFGNVPYAGTLYSSPKLDFQTVDRKVLLEEMKRELEFAIQWVPDGVPKGQVTNGACRHLLAKINLALGDFDGAIQAASDLINGSPYHLMTNRFGVDASNPSRNVIWDLHRPTNKVLPQNTEGLFYVIDLEGYKNNGDYNGGMSVMRQTIPNWYKNINTPNGNPGTTDQRGIEFDLQNKYGRGIGRCRATWYSTHLIWANDSTDLRHAPGNWMTMEDLVYNNPALKGTDPYYGQPLQKYSASGALLCADTIRDWFDWPHYKLFVPDNENTTNNGGHTPWYVFRLAETYLIRAEAYYWKGDLAAAAADINVIRQRAGAAPINAADVTIATILDERARELYYEEYRKVELTRMAYLFAQTGKPDYKGRTYSMNSFSTNNFWYDRIMDVTEFYNKGVHTIHGDEYTLSPYHVLWPVPQSAIDANVQGHINQNEGYAGAESNVPPLEELPE</sequence>